<dbReference type="AlphaFoldDB" id="A0A5B8MLQ3"/>
<feature type="region of interest" description="Disordered" evidence="4">
    <location>
        <begin position="330"/>
        <end position="355"/>
    </location>
</feature>
<feature type="compositionally biased region" description="Acidic residues" evidence="4">
    <location>
        <begin position="1063"/>
        <end position="1073"/>
    </location>
</feature>
<name>A0A5B8MLQ3_9CHLO</name>
<dbReference type="EMBL" id="CP031038">
    <property type="protein sequence ID" value="QDZ21359.1"/>
    <property type="molecule type" value="Genomic_DNA"/>
</dbReference>
<dbReference type="InterPro" id="IPR006906">
    <property type="entry name" value="Timeless_N"/>
</dbReference>
<sequence>MAKVEGHVDGVRARRLQDEDLLISVAGGLGRFDEEANVYRKDSDCLECLKDLQRFLRRDDPFSRDVFHRLVQWDLVSTDIVPLIVQYQEDQDIVYNALKILTFLTMPIDPTSDSLYMQCQSLNRIKECFLANDAVAVIVGLLSRPLSRYPRLSEKDILVVQLVLAFVRNLLCIDSSARDLGIDNAAATLAGAEDERKGNLILRLFKDNVLELVMLVAQHCNEKAFKNDAPLILHIIYQIFEGFSPLQLFQKRSSPAAGAKGSERARKGTRKAAQHDRKSEKLRGDLANALLSEQRARVTSRSNLPMRHRLFSGTFVKKYKDVSQHVVFTQRSSKPSAERDEQTYKPSGKRGKAAQERALYPMSDDLRDLLVTFADNFLQGGYDILMDSIRPELMHGIGISRLEKEDYIRFFKLSWFCTSYKKLKMEKIDAKELHEKYEATGTSPFSEISSTMGWDMFHLLLTVWQHQIEIPTRSDEKDWDLQASSLALLKEMMYVLDLAYRIGTKADKKAADKLQRKLLHDDLRQSGLFPLLCRMIKSYNMKNQPKSQAGDMMEALYIIIHTFERLDKTERGGFIVRQRASRRRVQSKTDAGSKGEGENAKEVDDANELGAGEPKEKNPSEDVAANDGKGEEQAKAGEENDGGKGTAAADKPDGDDAIAGKEAEKGNASPQQNKSQRMAPLELLENESETDSDGRMALKESTFDVNHRLSQELTAPLLINTLTFVLENYKSNSKQLNSSVVGILKRIVLPDSLNLLPCVWHLSFLLVMEKILSDTSISGNASFSSLIQICKYITRKLMDRLLPELTEDMDSFQKTAKTSLARITFVDLLFWKNKRDAEMLRDEYGWHNKYAHREAIRKALADEDEACGAGILKSIDKLAPSASKAFTEGDEEELKEAYDKFKDREDLVDCLVEEMNFRFKPRQLRTELKRLGLAVKSKAKKPKSKLTEEELEKLKELWDKHKGDKKRMKVIAEGLDFKYTTRRLGSELRLMGLMEKEEGPKRAKVTGEQVEKLKSAFEKHQTSATFMEDIEAEMDGSLTKAQIKRLLKKHGLERRKITKLADSSDEDSSDEEDGGKAKASPWELGDSDSDAEGGVSEDESSSDDEERQASEHENSAGGKTLEPSEDETMADPGVSTEGEGARPTERHEAAEADPRAEPASPGVVGSDDGDASPTKSRKNKTPPSAAKRLAKKHRITKKNLSQPEATAAAPMMFEDDDVEEDDALEEHVTPADKRKSQIAMLDSDSE</sequence>
<evidence type="ECO:0000256" key="2">
    <source>
        <dbReference type="ARBA" id="ARBA00023242"/>
    </source>
</evidence>
<keyword evidence="2" id="KW-0539">Nucleus</keyword>
<dbReference type="GO" id="GO:0006281">
    <property type="term" value="P:DNA repair"/>
    <property type="evidence" value="ECO:0007669"/>
    <property type="project" value="TreeGrafter"/>
</dbReference>
<feature type="compositionally biased region" description="Basic and acidic residues" evidence="4">
    <location>
        <begin position="1225"/>
        <end position="1235"/>
    </location>
</feature>
<dbReference type="GO" id="GO:0000076">
    <property type="term" value="P:DNA replication checkpoint signaling"/>
    <property type="evidence" value="ECO:0007669"/>
    <property type="project" value="TreeGrafter"/>
</dbReference>
<dbReference type="STRING" id="1764295.A0A5B8MLQ3"/>
<feature type="compositionally biased region" description="Basic and acidic residues" evidence="4">
    <location>
        <begin position="1139"/>
        <end position="1156"/>
    </location>
</feature>
<dbReference type="Proteomes" id="UP000316726">
    <property type="component" value="Chromosome 5"/>
</dbReference>
<evidence type="ECO:0000259" key="5">
    <source>
        <dbReference type="Pfam" id="PF04821"/>
    </source>
</evidence>
<dbReference type="GO" id="GO:0031298">
    <property type="term" value="C:replication fork protection complex"/>
    <property type="evidence" value="ECO:0007669"/>
    <property type="project" value="TreeGrafter"/>
</dbReference>
<feature type="compositionally biased region" description="Acidic residues" evidence="4">
    <location>
        <begin position="1085"/>
        <end position="1106"/>
    </location>
</feature>
<comment type="subcellular location">
    <subcellularLocation>
        <location evidence="1">Nucleus</location>
    </subcellularLocation>
</comment>
<dbReference type="InterPro" id="IPR044998">
    <property type="entry name" value="Timeless"/>
</dbReference>
<organism evidence="6 7">
    <name type="scientific">Chloropicon primus</name>
    <dbReference type="NCBI Taxonomy" id="1764295"/>
    <lineage>
        <taxon>Eukaryota</taxon>
        <taxon>Viridiplantae</taxon>
        <taxon>Chlorophyta</taxon>
        <taxon>Chloropicophyceae</taxon>
        <taxon>Chloropicales</taxon>
        <taxon>Chloropicaceae</taxon>
        <taxon>Chloropicon</taxon>
    </lineage>
</organism>
<gene>
    <name evidence="6" type="ORF">A3770_05p38770</name>
</gene>
<proteinExistence type="predicted"/>
<accession>A0A5B8MLQ3</accession>
<protein>
    <submittedName>
        <fullName evidence="6">Timeless-like protein</fullName>
    </submittedName>
</protein>
<feature type="region of interest" description="Disordered" evidence="4">
    <location>
        <begin position="254"/>
        <end position="279"/>
    </location>
</feature>
<feature type="region of interest" description="Disordered" evidence="4">
    <location>
        <begin position="1054"/>
        <end position="1246"/>
    </location>
</feature>
<dbReference type="Pfam" id="PF04821">
    <property type="entry name" value="TIMELESS"/>
    <property type="match status" value="1"/>
</dbReference>
<feature type="domain" description="Timeless N-terminal" evidence="5">
    <location>
        <begin position="38"/>
        <end position="316"/>
    </location>
</feature>
<dbReference type="PANTHER" id="PTHR22940:SF4">
    <property type="entry name" value="PROTEIN TIMELESS HOMOLOG"/>
    <property type="match status" value="1"/>
</dbReference>
<feature type="compositionally biased region" description="Acidic residues" evidence="4">
    <location>
        <begin position="1213"/>
        <end position="1224"/>
    </location>
</feature>
<dbReference type="PANTHER" id="PTHR22940">
    <property type="entry name" value="TIMEOUT/TIMELESS-2"/>
    <property type="match status" value="1"/>
</dbReference>
<feature type="compositionally biased region" description="Basic and acidic residues" evidence="4">
    <location>
        <begin position="591"/>
        <end position="604"/>
    </location>
</feature>
<evidence type="ECO:0000256" key="4">
    <source>
        <dbReference type="SAM" id="MobiDB-lite"/>
    </source>
</evidence>
<evidence type="ECO:0000313" key="6">
    <source>
        <dbReference type="EMBL" id="QDZ21359.1"/>
    </source>
</evidence>
<reference evidence="6 7" key="1">
    <citation type="submission" date="2018-07" db="EMBL/GenBank/DDBJ databases">
        <title>The complete nuclear genome of the prasinophyte Chloropicon primus (CCMP1205).</title>
        <authorList>
            <person name="Pombert J.-F."/>
            <person name="Otis C."/>
            <person name="Turmel M."/>
            <person name="Lemieux C."/>
        </authorList>
    </citation>
    <scope>NUCLEOTIDE SEQUENCE [LARGE SCALE GENOMIC DNA]</scope>
    <source>
        <strain evidence="6 7">CCMP1205</strain>
    </source>
</reference>
<feature type="compositionally biased region" description="Basic and acidic residues" evidence="4">
    <location>
        <begin position="650"/>
        <end position="665"/>
    </location>
</feature>
<keyword evidence="7" id="KW-1185">Reference proteome</keyword>
<dbReference type="OrthoDB" id="568327at2759"/>
<evidence type="ECO:0000313" key="7">
    <source>
        <dbReference type="Proteomes" id="UP000316726"/>
    </source>
</evidence>
<dbReference type="GO" id="GO:0043111">
    <property type="term" value="P:replication fork arrest"/>
    <property type="evidence" value="ECO:0007669"/>
    <property type="project" value="TreeGrafter"/>
</dbReference>
<feature type="compositionally biased region" description="Basic and acidic residues" evidence="4">
    <location>
        <begin position="628"/>
        <end position="642"/>
    </location>
</feature>
<feature type="compositionally biased region" description="Basic residues" evidence="4">
    <location>
        <begin position="1188"/>
        <end position="1197"/>
    </location>
</feature>
<evidence type="ECO:0000256" key="1">
    <source>
        <dbReference type="ARBA" id="ARBA00004123"/>
    </source>
</evidence>
<dbReference type="GO" id="GO:0003677">
    <property type="term" value="F:DNA binding"/>
    <property type="evidence" value="ECO:0007669"/>
    <property type="project" value="TreeGrafter"/>
</dbReference>
<feature type="region of interest" description="Disordered" evidence="4">
    <location>
        <begin position="579"/>
        <end position="679"/>
    </location>
</feature>
<evidence type="ECO:0000256" key="3">
    <source>
        <dbReference type="ARBA" id="ARBA00023306"/>
    </source>
</evidence>
<keyword evidence="3" id="KW-0131">Cell cycle</keyword>